<keyword evidence="2" id="KW-0472">Membrane</keyword>
<keyword evidence="2" id="KW-1133">Transmembrane helix</keyword>
<evidence type="ECO:0000313" key="3">
    <source>
        <dbReference type="EMBL" id="CAD8666683.1"/>
    </source>
</evidence>
<accession>A0A7S0R4A8</accession>
<gene>
    <name evidence="3" type="ORF">CLEI1391_LOCUS2089</name>
</gene>
<dbReference type="AlphaFoldDB" id="A0A7S0R4A8"/>
<evidence type="ECO:0000256" key="1">
    <source>
        <dbReference type="SAM" id="MobiDB-lite"/>
    </source>
</evidence>
<evidence type="ECO:0000256" key="2">
    <source>
        <dbReference type="SAM" id="Phobius"/>
    </source>
</evidence>
<reference evidence="3" key="1">
    <citation type="submission" date="2021-01" db="EMBL/GenBank/DDBJ databases">
        <authorList>
            <person name="Corre E."/>
            <person name="Pelletier E."/>
            <person name="Niang G."/>
            <person name="Scheremetjew M."/>
            <person name="Finn R."/>
            <person name="Kale V."/>
            <person name="Holt S."/>
            <person name="Cochrane G."/>
            <person name="Meng A."/>
            <person name="Brown T."/>
            <person name="Cohen L."/>
        </authorList>
    </citation>
    <scope>NUCLEOTIDE SEQUENCE</scope>
    <source>
        <strain evidence="3">SAG 11-49</strain>
    </source>
</reference>
<feature type="region of interest" description="Disordered" evidence="1">
    <location>
        <begin position="286"/>
        <end position="309"/>
    </location>
</feature>
<organism evidence="3">
    <name type="scientific">Chlamydomonas leiostraca</name>
    <dbReference type="NCBI Taxonomy" id="1034604"/>
    <lineage>
        <taxon>Eukaryota</taxon>
        <taxon>Viridiplantae</taxon>
        <taxon>Chlorophyta</taxon>
        <taxon>core chlorophytes</taxon>
        <taxon>Chlorophyceae</taxon>
        <taxon>CS clade</taxon>
        <taxon>Chlamydomonadales</taxon>
        <taxon>Chlamydomonadaceae</taxon>
        <taxon>Chlamydomonas</taxon>
    </lineage>
</organism>
<protein>
    <submittedName>
        <fullName evidence="3">Uncharacterized protein</fullName>
    </submittedName>
</protein>
<name>A0A7S0R4A8_9CHLO</name>
<sequence length="343" mass="35460">MASFVGRFAGRVAASASAAAAANAAQPTAQARAPVQVAERAPQNVNRKSLDEEWLLTEFDKETLLFKPYKVEEIDAAVAEVYAMAGTRVAPPAGAAGPSVVIEEVGGDGARRASETGTADTSEGVTADLVIEQASMRGAPAPAPASASQAQLSALLQVTSKLMQRPGFQREVVACMLEEAEVRDLILRLDERASLDAYLAAVGIHSPGLLPPAAAAAVAAAAQEAGAQGGEEGEEGENPVDKIMRAIEAVINRANSALAGLGGWLRDRMQHIGRLLAAKLGVEQEEEQEEHVDAAGAQASGRSGRRPPGPLDTVMGAVAVVALGVVCVLLARRPVVLRTMSRA</sequence>
<keyword evidence="2" id="KW-0812">Transmembrane</keyword>
<proteinExistence type="predicted"/>
<feature type="transmembrane region" description="Helical" evidence="2">
    <location>
        <begin position="313"/>
        <end position="331"/>
    </location>
</feature>
<dbReference type="EMBL" id="HBFB01003933">
    <property type="protein sequence ID" value="CAD8666683.1"/>
    <property type="molecule type" value="Transcribed_RNA"/>
</dbReference>